<evidence type="ECO:0000313" key="3">
    <source>
        <dbReference type="Proteomes" id="UP000255167"/>
    </source>
</evidence>
<gene>
    <name evidence="2" type="ORF">NCTC9617_03713</name>
</gene>
<organism evidence="2 3">
    <name type="scientific">Klebsiella pneumoniae</name>
    <dbReference type="NCBI Taxonomy" id="573"/>
    <lineage>
        <taxon>Bacteria</taxon>
        <taxon>Pseudomonadati</taxon>
        <taxon>Pseudomonadota</taxon>
        <taxon>Gammaproteobacteria</taxon>
        <taxon>Enterobacterales</taxon>
        <taxon>Enterobacteriaceae</taxon>
        <taxon>Klebsiella/Raoultella group</taxon>
        <taxon>Klebsiella</taxon>
        <taxon>Klebsiella pneumoniae complex</taxon>
    </lineage>
</organism>
<evidence type="ECO:0000313" key="2">
    <source>
        <dbReference type="EMBL" id="STW47165.1"/>
    </source>
</evidence>
<feature type="region of interest" description="Disordered" evidence="1">
    <location>
        <begin position="1"/>
        <end position="22"/>
    </location>
</feature>
<proteinExistence type="predicted"/>
<reference evidence="2 3" key="1">
    <citation type="submission" date="2018-06" db="EMBL/GenBank/DDBJ databases">
        <authorList>
            <consortium name="Pathogen Informatics"/>
            <person name="Doyle S."/>
        </authorList>
    </citation>
    <scope>NUCLEOTIDE SEQUENCE [LARGE SCALE GENOMIC DNA]</scope>
    <source>
        <strain evidence="2 3">NCTC9617</strain>
    </source>
</reference>
<protein>
    <submittedName>
        <fullName evidence="2">Uncharacterized protein</fullName>
    </submittedName>
</protein>
<accession>A0A378FRL5</accession>
<evidence type="ECO:0000256" key="1">
    <source>
        <dbReference type="SAM" id="MobiDB-lite"/>
    </source>
</evidence>
<dbReference type="AlphaFoldDB" id="A0A378FRL5"/>
<name>A0A378FRL5_KLEPN</name>
<dbReference type="EMBL" id="UGNC01000005">
    <property type="protein sequence ID" value="STW47165.1"/>
    <property type="molecule type" value="Genomic_DNA"/>
</dbReference>
<dbReference type="Proteomes" id="UP000255167">
    <property type="component" value="Unassembled WGS sequence"/>
</dbReference>
<sequence>MVRKPVQFIPQTDHAADDDQRRAGHLLRQNIKLS</sequence>